<evidence type="ECO:0000313" key="2">
    <source>
        <dbReference type="EMBL" id="GAA4007606.1"/>
    </source>
</evidence>
<evidence type="ECO:0000313" key="3">
    <source>
        <dbReference type="Proteomes" id="UP001501747"/>
    </source>
</evidence>
<dbReference type="Pfam" id="PF14907">
    <property type="entry name" value="NTP_transf_5"/>
    <property type="match status" value="1"/>
</dbReference>
<name>A0ABP7S6V3_9PSEU</name>
<dbReference type="InterPro" id="IPR043519">
    <property type="entry name" value="NT_sf"/>
</dbReference>
<feature type="compositionally biased region" description="Low complexity" evidence="1">
    <location>
        <begin position="195"/>
        <end position="211"/>
    </location>
</feature>
<dbReference type="EMBL" id="BAABAL010000009">
    <property type="protein sequence ID" value="GAA4007606.1"/>
    <property type="molecule type" value="Genomic_DNA"/>
</dbReference>
<dbReference type="SUPFAM" id="SSF81301">
    <property type="entry name" value="Nucleotidyltransferase"/>
    <property type="match status" value="1"/>
</dbReference>
<feature type="region of interest" description="Disordered" evidence="1">
    <location>
        <begin position="186"/>
        <end position="211"/>
    </location>
</feature>
<dbReference type="Proteomes" id="UP001501747">
    <property type="component" value="Unassembled WGS sequence"/>
</dbReference>
<protein>
    <recommendedName>
        <fullName evidence="4">Nucleotidyltransferase-like protein</fullName>
    </recommendedName>
</protein>
<evidence type="ECO:0008006" key="4">
    <source>
        <dbReference type="Google" id="ProtNLM"/>
    </source>
</evidence>
<sequence>MADDFDQLVRTTVRVVSALREAEVPFALTGGIAVWARGGPESEHDVDVLVREEDSAQAVRVLVAAGMRAAEPPERWLTKVYDRDHLVDLIHEPVETPVTDETLARAEWMRVGSVKAPVAPATDLVVDKMLVLDEHRCDFAVLLPILRALREQLDWAEVARRTAASPYAEALLLLAHRLDITTLAQQAGRQAHDTGPGAAAVRGGPPASRAG</sequence>
<dbReference type="Gene3D" id="3.30.460.40">
    <property type="match status" value="1"/>
</dbReference>
<proteinExistence type="predicted"/>
<dbReference type="InterPro" id="IPR039498">
    <property type="entry name" value="NTP_transf_5"/>
</dbReference>
<reference evidence="3" key="1">
    <citation type="journal article" date="2019" name="Int. J. Syst. Evol. Microbiol.">
        <title>The Global Catalogue of Microorganisms (GCM) 10K type strain sequencing project: providing services to taxonomists for standard genome sequencing and annotation.</title>
        <authorList>
            <consortium name="The Broad Institute Genomics Platform"/>
            <consortium name="The Broad Institute Genome Sequencing Center for Infectious Disease"/>
            <person name="Wu L."/>
            <person name="Ma J."/>
        </authorList>
    </citation>
    <scope>NUCLEOTIDE SEQUENCE [LARGE SCALE GENOMIC DNA]</scope>
    <source>
        <strain evidence="3">JCM 17342</strain>
    </source>
</reference>
<accession>A0ABP7S6V3</accession>
<evidence type="ECO:0000256" key="1">
    <source>
        <dbReference type="SAM" id="MobiDB-lite"/>
    </source>
</evidence>
<gene>
    <name evidence="2" type="ORF">GCM10022247_32160</name>
</gene>
<keyword evidence="3" id="KW-1185">Reference proteome</keyword>
<comment type="caution">
    <text evidence="2">The sequence shown here is derived from an EMBL/GenBank/DDBJ whole genome shotgun (WGS) entry which is preliminary data.</text>
</comment>
<dbReference type="RefSeq" id="WP_344875441.1">
    <property type="nucleotide sequence ID" value="NZ_BAABAL010000009.1"/>
</dbReference>
<organism evidence="2 3">
    <name type="scientific">Allokutzneria multivorans</name>
    <dbReference type="NCBI Taxonomy" id="1142134"/>
    <lineage>
        <taxon>Bacteria</taxon>
        <taxon>Bacillati</taxon>
        <taxon>Actinomycetota</taxon>
        <taxon>Actinomycetes</taxon>
        <taxon>Pseudonocardiales</taxon>
        <taxon>Pseudonocardiaceae</taxon>
        <taxon>Allokutzneria</taxon>
    </lineage>
</organism>